<accession>A0A1S4ET77</accession>
<dbReference type="InterPro" id="IPR011249">
    <property type="entry name" value="Metalloenz_LuxS/M16"/>
</dbReference>
<dbReference type="InterPro" id="IPR050361">
    <property type="entry name" value="MPP/UQCRC_Complex"/>
</dbReference>
<evidence type="ECO:0000256" key="1">
    <source>
        <dbReference type="ARBA" id="ARBA00022670"/>
    </source>
</evidence>
<protein>
    <submittedName>
        <fullName evidence="8">Mitochondrial-processing peptidase subunit beta-like</fullName>
    </submittedName>
</protein>
<dbReference type="PANTHER" id="PTHR11851:SF149">
    <property type="entry name" value="GH01077P"/>
    <property type="match status" value="1"/>
</dbReference>
<dbReference type="GeneID" id="103504947"/>
<dbReference type="Proteomes" id="UP000079169">
    <property type="component" value="Unplaced"/>
</dbReference>
<keyword evidence="2" id="KW-0479">Metal-binding</keyword>
<evidence type="ECO:0000256" key="4">
    <source>
        <dbReference type="ARBA" id="ARBA00022833"/>
    </source>
</evidence>
<dbReference type="STRING" id="121845.A0A1S4ET77"/>
<dbReference type="PANTHER" id="PTHR11851">
    <property type="entry name" value="METALLOPROTEASE"/>
    <property type="match status" value="1"/>
</dbReference>
<proteinExistence type="predicted"/>
<dbReference type="GO" id="GO:0046872">
    <property type="term" value="F:metal ion binding"/>
    <property type="evidence" value="ECO:0007669"/>
    <property type="project" value="UniProtKB-KW"/>
</dbReference>
<evidence type="ECO:0000256" key="2">
    <source>
        <dbReference type="ARBA" id="ARBA00022723"/>
    </source>
</evidence>
<keyword evidence="4" id="KW-0862">Zinc</keyword>
<dbReference type="GO" id="GO:0004222">
    <property type="term" value="F:metalloendopeptidase activity"/>
    <property type="evidence" value="ECO:0007669"/>
    <property type="project" value="TreeGrafter"/>
</dbReference>
<dbReference type="KEGG" id="dci:103504947"/>
<dbReference type="Pfam" id="PF00675">
    <property type="entry name" value="Peptidase_M16"/>
    <property type="match status" value="1"/>
</dbReference>
<dbReference type="RefSeq" id="XP_017305399.1">
    <property type="nucleotide sequence ID" value="XM_017449910.2"/>
</dbReference>
<dbReference type="AlphaFoldDB" id="A0A1S4ET77"/>
<keyword evidence="7" id="KW-1185">Reference proteome</keyword>
<sequence length="98" mass="10577">MANRLLKVSAPLQLYTKNHAPLLQILKRCRATQASVAEKSVNVPSTQVTSIDNGLRVATEDSGAPTATVGIWVDAGSRYETDANNGVAHFLEHMAFKI</sequence>
<organism evidence="7 8">
    <name type="scientific">Diaphorina citri</name>
    <name type="common">Asian citrus psyllid</name>
    <dbReference type="NCBI Taxonomy" id="121845"/>
    <lineage>
        <taxon>Eukaryota</taxon>
        <taxon>Metazoa</taxon>
        <taxon>Ecdysozoa</taxon>
        <taxon>Arthropoda</taxon>
        <taxon>Hexapoda</taxon>
        <taxon>Insecta</taxon>
        <taxon>Pterygota</taxon>
        <taxon>Neoptera</taxon>
        <taxon>Paraneoptera</taxon>
        <taxon>Hemiptera</taxon>
        <taxon>Sternorrhyncha</taxon>
        <taxon>Psylloidea</taxon>
        <taxon>Psyllidae</taxon>
        <taxon>Diaphorininae</taxon>
        <taxon>Diaphorina</taxon>
    </lineage>
</organism>
<reference evidence="8" key="1">
    <citation type="submission" date="2025-08" db="UniProtKB">
        <authorList>
            <consortium name="RefSeq"/>
        </authorList>
    </citation>
    <scope>IDENTIFICATION</scope>
</reference>
<name>A0A1S4ET77_DIACI</name>
<dbReference type="InterPro" id="IPR011765">
    <property type="entry name" value="Pept_M16_N"/>
</dbReference>
<dbReference type="PaxDb" id="121845-A0A1S4ET77"/>
<evidence type="ECO:0000256" key="3">
    <source>
        <dbReference type="ARBA" id="ARBA00022801"/>
    </source>
</evidence>
<evidence type="ECO:0000313" key="7">
    <source>
        <dbReference type="Proteomes" id="UP000079169"/>
    </source>
</evidence>
<keyword evidence="1" id="KW-0645">Protease</keyword>
<keyword evidence="5" id="KW-0482">Metalloprotease</keyword>
<keyword evidence="3" id="KW-0378">Hydrolase</keyword>
<evidence type="ECO:0000256" key="5">
    <source>
        <dbReference type="ARBA" id="ARBA00023049"/>
    </source>
</evidence>
<dbReference type="GO" id="GO:0005739">
    <property type="term" value="C:mitochondrion"/>
    <property type="evidence" value="ECO:0007669"/>
    <property type="project" value="TreeGrafter"/>
</dbReference>
<dbReference type="Gene3D" id="3.30.830.10">
    <property type="entry name" value="Metalloenzyme, LuxS/M16 peptidase-like"/>
    <property type="match status" value="1"/>
</dbReference>
<feature type="domain" description="Peptidase M16 N-terminal" evidence="6">
    <location>
        <begin position="56"/>
        <end position="97"/>
    </location>
</feature>
<evidence type="ECO:0000259" key="6">
    <source>
        <dbReference type="Pfam" id="PF00675"/>
    </source>
</evidence>
<dbReference type="SUPFAM" id="SSF63411">
    <property type="entry name" value="LuxS/MPP-like metallohydrolase"/>
    <property type="match status" value="1"/>
</dbReference>
<gene>
    <name evidence="8" type="primary">LOC103504947</name>
</gene>
<evidence type="ECO:0000313" key="8">
    <source>
        <dbReference type="RefSeq" id="XP_017305399.1"/>
    </source>
</evidence>
<dbReference type="GO" id="GO:0006627">
    <property type="term" value="P:protein processing involved in protein targeting to mitochondrion"/>
    <property type="evidence" value="ECO:0007669"/>
    <property type="project" value="TreeGrafter"/>
</dbReference>